<dbReference type="SUPFAM" id="SSF48452">
    <property type="entry name" value="TPR-like"/>
    <property type="match status" value="1"/>
</dbReference>
<dbReference type="PANTHER" id="PTHR11071">
    <property type="entry name" value="PEPTIDYL-PROLYL CIS-TRANS ISOMERASE"/>
    <property type="match status" value="1"/>
</dbReference>
<dbReference type="CDD" id="cd01926">
    <property type="entry name" value="cyclophilin_ABH_like"/>
    <property type="match status" value="1"/>
</dbReference>
<reference evidence="9 12" key="3">
    <citation type="submission" date="2018-06" db="EMBL/GenBank/DDBJ databases">
        <title>Population genomics shows no distinction between pathogenic Candida krusei and environmental Pichia kudriavzevii: One species, four names.</title>
        <authorList>
            <person name="Douglass A.P."/>
            <person name="Offei B."/>
            <person name="Braun-Galleani S."/>
            <person name="Coughlan A.Y."/>
            <person name="Martos A."/>
            <person name="Ortiz-Merino R.A."/>
            <person name="Byrne K.P."/>
            <person name="Wolfe K.H."/>
        </authorList>
    </citation>
    <scope>NUCLEOTIDE SEQUENCE [LARGE SCALE GENOMIC DNA]</scope>
    <source>
        <strain evidence="9 12">CBS573</strain>
    </source>
</reference>
<dbReference type="Gene3D" id="2.40.100.10">
    <property type="entry name" value="Cyclophilin-like"/>
    <property type="match status" value="1"/>
</dbReference>
<dbReference type="InterPro" id="IPR011990">
    <property type="entry name" value="TPR-like_helical_dom_sf"/>
</dbReference>
<dbReference type="STRING" id="4909.A0A1V2LMB8"/>
<dbReference type="InterPro" id="IPR002130">
    <property type="entry name" value="Cyclophilin-type_PPIase_dom"/>
</dbReference>
<evidence type="ECO:0000256" key="2">
    <source>
        <dbReference type="ARBA" id="ARBA00013194"/>
    </source>
</evidence>
<evidence type="ECO:0000256" key="3">
    <source>
        <dbReference type="ARBA" id="ARBA00022737"/>
    </source>
</evidence>
<feature type="domain" description="PPIase cyclophilin-type" evidence="8">
    <location>
        <begin position="20"/>
        <end position="177"/>
    </location>
</feature>
<dbReference type="PROSITE" id="PS50072">
    <property type="entry name" value="CSA_PPIASE_2"/>
    <property type="match status" value="1"/>
</dbReference>
<organism evidence="10 11">
    <name type="scientific">Pichia kudriavzevii</name>
    <name type="common">Yeast</name>
    <name type="synonym">Issatchenkia orientalis</name>
    <dbReference type="NCBI Taxonomy" id="4909"/>
    <lineage>
        <taxon>Eukaryota</taxon>
        <taxon>Fungi</taxon>
        <taxon>Dikarya</taxon>
        <taxon>Ascomycota</taxon>
        <taxon>Saccharomycotina</taxon>
        <taxon>Pichiomycetes</taxon>
        <taxon>Pichiales</taxon>
        <taxon>Pichiaceae</taxon>
        <taxon>Pichia</taxon>
    </lineage>
</organism>
<dbReference type="EMBL" id="MQVM01000011">
    <property type="protein sequence ID" value="ONH74192.1"/>
    <property type="molecule type" value="Genomic_DNA"/>
</dbReference>
<sequence>MSREEEKQQQQQQQQRTRVYFDVAIGDETIGRIAFELFDDITPKTAANFRALCTGEKGFGYKDTIFHRVIKDFMIQGGDYENFNGTGGSSIYGEKFDDENFQLKHDQPFLLSMANAGPNTNGSQFFITTVKTPHLDGKHVVFGKVIAGKSVVRQVERTETGPSDKPVKDCKVIACGILTEGDPLHLADGSGDTYEDVLADEPSVDINQPETVFKAVEAIKDIGTECFKKGDIKTALKKYKKAQSYMSEYHPDDLTEEDIATYWKLQISCTLNASLMAMKLKNAQDTIKYATEALDCEQLDNKSKAKAYFRRGHGHLLGHNEEDAISDFEEAHKLEPSDSGISRALAEAKESLKKRRAKEKAAYSKFFA</sequence>
<keyword evidence="4 7" id="KW-0802">TPR repeat</keyword>
<evidence type="ECO:0000259" key="8">
    <source>
        <dbReference type="PROSITE" id="PS50072"/>
    </source>
</evidence>
<dbReference type="GO" id="GO:0042026">
    <property type="term" value="P:protein refolding"/>
    <property type="evidence" value="ECO:0007669"/>
    <property type="project" value="UniProtKB-ARBA"/>
</dbReference>
<dbReference type="Proteomes" id="UP000249293">
    <property type="component" value="Chromosome 2"/>
</dbReference>
<evidence type="ECO:0000256" key="7">
    <source>
        <dbReference type="PROSITE-ProRule" id="PRU00339"/>
    </source>
</evidence>
<dbReference type="GO" id="GO:0005737">
    <property type="term" value="C:cytoplasm"/>
    <property type="evidence" value="ECO:0007669"/>
    <property type="project" value="TreeGrafter"/>
</dbReference>
<dbReference type="Gene3D" id="1.25.40.10">
    <property type="entry name" value="Tetratricopeptide repeat domain"/>
    <property type="match status" value="1"/>
</dbReference>
<dbReference type="PROSITE" id="PS50005">
    <property type="entry name" value="TPR"/>
    <property type="match status" value="1"/>
</dbReference>
<dbReference type="Proteomes" id="UP000189274">
    <property type="component" value="Unassembled WGS sequence"/>
</dbReference>
<dbReference type="InterPro" id="IPR020892">
    <property type="entry name" value="Cyclophilin-type_PPIase_CS"/>
</dbReference>
<dbReference type="VEuPathDB" id="FungiDB:C5L36_0B05880"/>
<dbReference type="PROSITE" id="PS00170">
    <property type="entry name" value="CSA_PPIASE_1"/>
    <property type="match status" value="1"/>
</dbReference>
<proteinExistence type="predicted"/>
<evidence type="ECO:0000256" key="6">
    <source>
        <dbReference type="ARBA" id="ARBA00023235"/>
    </source>
</evidence>
<keyword evidence="5" id="KW-0697">Rotamase</keyword>
<dbReference type="EMBL" id="CP028774">
    <property type="protein sequence ID" value="AWU75342.1"/>
    <property type="molecule type" value="Genomic_DNA"/>
</dbReference>
<evidence type="ECO:0000256" key="4">
    <source>
        <dbReference type="ARBA" id="ARBA00022803"/>
    </source>
</evidence>
<dbReference type="SMART" id="SM00028">
    <property type="entry name" value="TPR"/>
    <property type="match status" value="2"/>
</dbReference>
<accession>A0A1V2LMB8</accession>
<dbReference type="GO" id="GO:0003755">
    <property type="term" value="F:peptidyl-prolyl cis-trans isomerase activity"/>
    <property type="evidence" value="ECO:0007669"/>
    <property type="project" value="UniProtKB-KW"/>
</dbReference>
<dbReference type="SUPFAM" id="SSF50891">
    <property type="entry name" value="Cyclophilin-like"/>
    <property type="match status" value="1"/>
</dbReference>
<reference evidence="10" key="2">
    <citation type="submission" date="2017-01" db="EMBL/GenBank/DDBJ databases">
        <authorList>
            <person name="Mah S.A."/>
            <person name="Swanson W.J."/>
            <person name="Moy G.W."/>
            <person name="Vacquier V.D."/>
        </authorList>
    </citation>
    <scope>NUCLEOTIDE SEQUENCE [LARGE SCALE GENOMIC DNA]</scope>
    <source>
        <strain evidence="10">129</strain>
    </source>
</reference>
<dbReference type="InterPro" id="IPR019734">
    <property type="entry name" value="TPR_rpt"/>
</dbReference>
<dbReference type="PRINTS" id="PR00153">
    <property type="entry name" value="CSAPPISMRASE"/>
</dbReference>
<dbReference type="FunFam" id="1.25.40.10:FF:000029">
    <property type="entry name" value="peptidyl-prolyl cis-trans isomerase D"/>
    <property type="match status" value="1"/>
</dbReference>
<name>A0A1V2LMB8_PICKU</name>
<dbReference type="AlphaFoldDB" id="A0A1V2LMB8"/>
<evidence type="ECO:0000313" key="10">
    <source>
        <dbReference type="EMBL" id="ONH74192.1"/>
    </source>
</evidence>
<comment type="catalytic activity">
    <reaction evidence="1">
        <text>[protein]-peptidylproline (omega=180) = [protein]-peptidylproline (omega=0)</text>
        <dbReference type="Rhea" id="RHEA:16237"/>
        <dbReference type="Rhea" id="RHEA-COMP:10747"/>
        <dbReference type="Rhea" id="RHEA-COMP:10748"/>
        <dbReference type="ChEBI" id="CHEBI:83833"/>
        <dbReference type="ChEBI" id="CHEBI:83834"/>
        <dbReference type="EC" id="5.2.1.8"/>
    </reaction>
</comment>
<dbReference type="GO" id="GO:0016018">
    <property type="term" value="F:cyclosporin A binding"/>
    <property type="evidence" value="ECO:0007669"/>
    <property type="project" value="TreeGrafter"/>
</dbReference>
<keyword evidence="3" id="KW-0677">Repeat</keyword>
<reference evidence="11" key="1">
    <citation type="journal article" date="2017" name="Genome Announc.">
        <title>Genome sequences of Cyberlindnera fabianii 65, Pichia kudriavzevii 129, and Saccharomyces cerevisiae 131 isolated from fermented masau fruits in Zimbabwe.</title>
        <authorList>
            <person name="van Rijswijck I.M.H."/>
            <person name="Derks M.F.L."/>
            <person name="Abee T."/>
            <person name="de Ridder D."/>
            <person name="Smid E.J."/>
        </authorList>
    </citation>
    <scope>NUCLEOTIDE SEQUENCE [LARGE SCALE GENOMIC DNA]</scope>
    <source>
        <strain evidence="11">129</strain>
    </source>
</reference>
<evidence type="ECO:0000313" key="11">
    <source>
        <dbReference type="Proteomes" id="UP000189274"/>
    </source>
</evidence>
<gene>
    <name evidence="10" type="ORF">BOH78_2684</name>
    <name evidence="9" type="ORF">C5L36_0B05880</name>
</gene>
<dbReference type="OrthoDB" id="193499at2759"/>
<evidence type="ECO:0000256" key="5">
    <source>
        <dbReference type="ARBA" id="ARBA00023110"/>
    </source>
</evidence>
<feature type="repeat" description="TPR" evidence="7">
    <location>
        <begin position="305"/>
        <end position="338"/>
    </location>
</feature>
<dbReference type="FunFam" id="2.40.100.10:FF:000001">
    <property type="entry name" value="Peptidyl-prolyl cis-trans isomerase"/>
    <property type="match status" value="1"/>
</dbReference>
<evidence type="ECO:0000313" key="12">
    <source>
        <dbReference type="Proteomes" id="UP000249293"/>
    </source>
</evidence>
<dbReference type="PANTHER" id="PTHR11071:SF561">
    <property type="entry name" value="PEPTIDYL-PROLYL CIS-TRANS ISOMERASE D-RELATED"/>
    <property type="match status" value="1"/>
</dbReference>
<protein>
    <recommendedName>
        <fullName evidence="2">peptidylprolyl isomerase</fullName>
        <ecNumber evidence="2">5.2.1.8</ecNumber>
    </recommendedName>
</protein>
<dbReference type="InterPro" id="IPR029000">
    <property type="entry name" value="Cyclophilin-like_dom_sf"/>
</dbReference>
<keyword evidence="6 10" id="KW-0413">Isomerase</keyword>
<dbReference type="GO" id="GO:0051082">
    <property type="term" value="F:unfolded protein binding"/>
    <property type="evidence" value="ECO:0007669"/>
    <property type="project" value="UniProtKB-ARBA"/>
</dbReference>
<evidence type="ECO:0000256" key="1">
    <source>
        <dbReference type="ARBA" id="ARBA00000971"/>
    </source>
</evidence>
<keyword evidence="12" id="KW-1185">Reference proteome</keyword>
<dbReference type="Pfam" id="PF00160">
    <property type="entry name" value="Pro_isomerase"/>
    <property type="match status" value="1"/>
</dbReference>
<dbReference type="EC" id="5.2.1.8" evidence="2"/>
<dbReference type="SMR" id="A0A1V2LMB8"/>
<evidence type="ECO:0000313" key="9">
    <source>
        <dbReference type="EMBL" id="AWU75342.1"/>
    </source>
</evidence>